<dbReference type="Proteomes" id="UP001321786">
    <property type="component" value="Chromosome"/>
</dbReference>
<dbReference type="Gene3D" id="3.40.50.1980">
    <property type="entry name" value="Nitrogenase molybdenum iron protein domain"/>
    <property type="match status" value="2"/>
</dbReference>
<comment type="similarity">
    <text evidence="1">Belongs to the bacterial solute-binding protein 8 family.</text>
</comment>
<accession>A0AAU9E2W6</accession>
<feature type="signal peptide" evidence="2">
    <location>
        <begin position="1"/>
        <end position="23"/>
    </location>
</feature>
<protein>
    <recommendedName>
        <fullName evidence="3">Fe/B12 periplasmic-binding domain-containing protein</fullName>
    </recommendedName>
</protein>
<name>A0AAU9E2W6_9FIRM</name>
<dbReference type="KEGG" id="hprf:HLPR_12150"/>
<organism evidence="4 5">
    <name type="scientific">Helicovermis profundi</name>
    <dbReference type="NCBI Taxonomy" id="3065157"/>
    <lineage>
        <taxon>Bacteria</taxon>
        <taxon>Bacillati</taxon>
        <taxon>Bacillota</taxon>
        <taxon>Clostridia</taxon>
        <taxon>Helicovermis</taxon>
    </lineage>
</organism>
<dbReference type="InterPro" id="IPR050902">
    <property type="entry name" value="ABC_Transporter_SBP"/>
</dbReference>
<dbReference type="SUPFAM" id="SSF53807">
    <property type="entry name" value="Helical backbone' metal receptor"/>
    <property type="match status" value="1"/>
</dbReference>
<feature type="chain" id="PRO_5043964469" description="Fe/B12 periplasmic-binding domain-containing protein" evidence="2">
    <location>
        <begin position="24"/>
        <end position="352"/>
    </location>
</feature>
<dbReference type="PROSITE" id="PS51257">
    <property type="entry name" value="PROKAR_LIPOPROTEIN"/>
    <property type="match status" value="1"/>
</dbReference>
<evidence type="ECO:0000259" key="3">
    <source>
        <dbReference type="PROSITE" id="PS50983"/>
    </source>
</evidence>
<dbReference type="Gene3D" id="1.20.58.2180">
    <property type="match status" value="1"/>
</dbReference>
<dbReference type="Pfam" id="PF01497">
    <property type="entry name" value="Peripla_BP_2"/>
    <property type="match status" value="1"/>
</dbReference>
<dbReference type="PANTHER" id="PTHR30535">
    <property type="entry name" value="VITAMIN B12-BINDING PROTEIN"/>
    <property type="match status" value="1"/>
</dbReference>
<keyword evidence="5" id="KW-1185">Reference proteome</keyword>
<feature type="domain" description="Fe/B12 periplasmic-binding" evidence="3">
    <location>
        <begin position="59"/>
        <end position="323"/>
    </location>
</feature>
<dbReference type="PANTHER" id="PTHR30535:SF34">
    <property type="entry name" value="MOLYBDATE-BINDING PROTEIN MOLA"/>
    <property type="match status" value="1"/>
</dbReference>
<dbReference type="InterPro" id="IPR002491">
    <property type="entry name" value="ABC_transptr_periplasmic_BD"/>
</dbReference>
<dbReference type="GO" id="GO:0071281">
    <property type="term" value="P:cellular response to iron ion"/>
    <property type="evidence" value="ECO:0007669"/>
    <property type="project" value="TreeGrafter"/>
</dbReference>
<sequence length="352" mass="39248">MKKNIRSIILVVLILIISLSLVACNKSSSVNNNINSKDNQSIKIDEKNTDDSSSVKELRIVTTYKPATNIVLALGGVKNLVGANDSALKDKLINSLDSTAKDRILEIGSKKHGINIEEVVSLKPDLVIMFPTKDTDETVKKLENQGIKVVSIYPENIELLQNEILNIANAMGKKETGEKLVKYFNDKLEFIDSKIKNISEEDRKTIYLAGARGILSTSAGTFYQHELMERAGGIDVAGKLKGGWNEVSIEQLLKWNPDVITSIMYTPKGTPKEILSNGKLSKISAIINKEVYQMPSNIEPWDMPEPSSILGMLWLSKTLYPNEFTDYDFSQDVDSFYKEFYGKSFKELGGKL</sequence>
<dbReference type="RefSeq" id="WP_338537185.1">
    <property type="nucleotide sequence ID" value="NZ_AP028654.1"/>
</dbReference>
<dbReference type="EMBL" id="AP028654">
    <property type="protein sequence ID" value="BEP28884.1"/>
    <property type="molecule type" value="Genomic_DNA"/>
</dbReference>
<evidence type="ECO:0000313" key="5">
    <source>
        <dbReference type="Proteomes" id="UP001321786"/>
    </source>
</evidence>
<keyword evidence="2" id="KW-0732">Signal</keyword>
<gene>
    <name evidence="4" type="ORF">HLPR_12150</name>
</gene>
<dbReference type="PROSITE" id="PS50983">
    <property type="entry name" value="FE_B12_PBP"/>
    <property type="match status" value="1"/>
</dbReference>
<dbReference type="AlphaFoldDB" id="A0AAU9E2W6"/>
<evidence type="ECO:0000313" key="4">
    <source>
        <dbReference type="EMBL" id="BEP28884.1"/>
    </source>
</evidence>
<evidence type="ECO:0000256" key="2">
    <source>
        <dbReference type="SAM" id="SignalP"/>
    </source>
</evidence>
<evidence type="ECO:0000256" key="1">
    <source>
        <dbReference type="ARBA" id="ARBA00008814"/>
    </source>
</evidence>
<proteinExistence type="inferred from homology"/>
<reference evidence="4 5" key="1">
    <citation type="submission" date="2023-08" db="EMBL/GenBank/DDBJ databases">
        <title>Helicovermis profunda gen. nov., sp. nov., a novel mesophilic, fermentative bacterium within the Bacillota from a deep-sea hydrothermal vent chimney.</title>
        <authorList>
            <person name="Miyazaki U."/>
            <person name="Mizutani D."/>
            <person name="Hashimoto Y."/>
            <person name="Tame A."/>
            <person name="Sawayama S."/>
            <person name="Miyazaki J."/>
            <person name="Takai K."/>
            <person name="Nakagawa S."/>
        </authorList>
    </citation>
    <scope>NUCLEOTIDE SEQUENCE [LARGE SCALE GENOMIC DNA]</scope>
    <source>
        <strain evidence="4 5">S502</strain>
    </source>
</reference>